<sequence length="165" mass="18305">MIQWSGGKLLHIHIAPSASYEMEELQQAELIAGKGIVGDRYYNGTGTYSPKPDVREVTLFDIDVLDALARNDPPLQKEAIVLTPADHRRNLTVQGVPLNHLVGKRFRVGEVVLRGGRLNFPCKYLEELLGMPLYLPLYNRSGLNCWIESGGIIRPGDAVEPLDDA</sequence>
<dbReference type="PROSITE" id="PS51340">
    <property type="entry name" value="MOSC"/>
    <property type="match status" value="1"/>
</dbReference>
<dbReference type="InterPro" id="IPR011037">
    <property type="entry name" value="Pyrv_Knase-like_insert_dom_sf"/>
</dbReference>
<dbReference type="Gene3D" id="2.40.33.20">
    <property type="entry name" value="PK beta-barrel domain-like"/>
    <property type="match status" value="1"/>
</dbReference>
<accession>A0A8J2XX06</accession>
<proteinExistence type="predicted"/>
<dbReference type="GO" id="GO:0030170">
    <property type="term" value="F:pyridoxal phosphate binding"/>
    <property type="evidence" value="ECO:0007669"/>
    <property type="project" value="InterPro"/>
</dbReference>
<dbReference type="RefSeq" id="WP_188394241.1">
    <property type="nucleotide sequence ID" value="NZ_BMCG01000001.1"/>
</dbReference>
<protein>
    <submittedName>
        <fullName evidence="2">Molybdenum cofactor biosysynthesis protein</fullName>
    </submittedName>
</protein>
<evidence type="ECO:0000313" key="2">
    <source>
        <dbReference type="EMBL" id="GGB95719.1"/>
    </source>
</evidence>
<dbReference type="InterPro" id="IPR005302">
    <property type="entry name" value="MoCF_Sase_C"/>
</dbReference>
<dbReference type="Proteomes" id="UP000620266">
    <property type="component" value="Unassembled WGS sequence"/>
</dbReference>
<evidence type="ECO:0000313" key="3">
    <source>
        <dbReference type="Proteomes" id="UP000620266"/>
    </source>
</evidence>
<dbReference type="GO" id="GO:0003824">
    <property type="term" value="F:catalytic activity"/>
    <property type="evidence" value="ECO:0007669"/>
    <property type="project" value="InterPro"/>
</dbReference>
<dbReference type="InterPro" id="IPR052716">
    <property type="entry name" value="MOSC_domain"/>
</dbReference>
<reference evidence="2" key="1">
    <citation type="journal article" date="2014" name="Int. J. Syst. Evol. Microbiol.">
        <title>Complete genome sequence of Corynebacterium casei LMG S-19264T (=DSM 44701T), isolated from a smear-ripened cheese.</title>
        <authorList>
            <consortium name="US DOE Joint Genome Institute (JGI-PGF)"/>
            <person name="Walter F."/>
            <person name="Albersmeier A."/>
            <person name="Kalinowski J."/>
            <person name="Ruckert C."/>
        </authorList>
    </citation>
    <scope>NUCLEOTIDE SEQUENCE</scope>
    <source>
        <strain evidence="2">CCM 7086</strain>
    </source>
</reference>
<dbReference type="Pfam" id="PF03473">
    <property type="entry name" value="MOSC"/>
    <property type="match status" value="1"/>
</dbReference>
<dbReference type="SUPFAM" id="SSF50800">
    <property type="entry name" value="PK beta-barrel domain-like"/>
    <property type="match status" value="1"/>
</dbReference>
<reference evidence="2" key="2">
    <citation type="submission" date="2020-09" db="EMBL/GenBank/DDBJ databases">
        <authorList>
            <person name="Sun Q."/>
            <person name="Sedlacek I."/>
        </authorList>
    </citation>
    <scope>NUCLEOTIDE SEQUENCE</scope>
    <source>
        <strain evidence="2">CCM 7086</strain>
    </source>
</reference>
<dbReference type="AlphaFoldDB" id="A0A8J2XX06"/>
<feature type="domain" description="MOSC" evidence="1">
    <location>
        <begin position="23"/>
        <end position="162"/>
    </location>
</feature>
<gene>
    <name evidence="2" type="ORF">GCM10007205_01210</name>
</gene>
<name>A0A8J2XX06_9BURK</name>
<dbReference type="PANTHER" id="PTHR36930">
    <property type="entry name" value="METAL-SULFUR CLUSTER BIOSYNTHESIS PROTEINS YUAD-RELATED"/>
    <property type="match status" value="1"/>
</dbReference>
<dbReference type="PANTHER" id="PTHR36930:SF1">
    <property type="entry name" value="MOSC DOMAIN-CONTAINING PROTEIN"/>
    <property type="match status" value="1"/>
</dbReference>
<dbReference type="GO" id="GO:0030151">
    <property type="term" value="F:molybdenum ion binding"/>
    <property type="evidence" value="ECO:0007669"/>
    <property type="project" value="InterPro"/>
</dbReference>
<organism evidence="2 3">
    <name type="scientific">Oxalicibacterium flavum</name>
    <dbReference type="NCBI Taxonomy" id="179467"/>
    <lineage>
        <taxon>Bacteria</taxon>
        <taxon>Pseudomonadati</taxon>
        <taxon>Pseudomonadota</taxon>
        <taxon>Betaproteobacteria</taxon>
        <taxon>Burkholderiales</taxon>
        <taxon>Oxalobacteraceae</taxon>
        <taxon>Oxalicibacterium</taxon>
    </lineage>
</organism>
<dbReference type="EMBL" id="BMCG01000001">
    <property type="protein sequence ID" value="GGB95719.1"/>
    <property type="molecule type" value="Genomic_DNA"/>
</dbReference>
<comment type="caution">
    <text evidence="2">The sequence shown here is derived from an EMBL/GenBank/DDBJ whole genome shotgun (WGS) entry which is preliminary data.</text>
</comment>
<keyword evidence="3" id="KW-1185">Reference proteome</keyword>
<evidence type="ECO:0000259" key="1">
    <source>
        <dbReference type="PROSITE" id="PS51340"/>
    </source>
</evidence>